<dbReference type="EMBL" id="CP025001">
    <property type="protein sequence ID" value="AUJ76834.1"/>
    <property type="molecule type" value="Genomic_DNA"/>
</dbReference>
<dbReference type="InterPro" id="IPR019096">
    <property type="entry name" value="YopX_protein"/>
</dbReference>
<feature type="domain" description="YopX protein" evidence="1">
    <location>
        <begin position="21"/>
        <end position="127"/>
    </location>
</feature>
<dbReference type="KEGG" id="bsia:CWD84_07625"/>
<reference evidence="3 7" key="1">
    <citation type="submission" date="2017-11" db="EMBL/GenBank/DDBJ databases">
        <title>Genome sequence and genome mining of multiple bioactive secondary metabolites from a deep sea-derived Bacillus siamensis SCSIO 05746.</title>
        <authorList>
            <person name="Pan H.-Q."/>
            <person name="Ju J.-H."/>
        </authorList>
    </citation>
    <scope>NUCLEOTIDE SEQUENCE [LARGE SCALE GENOMIC DNA]</scope>
    <source>
        <strain evidence="3 7">SCSIO 05746</strain>
    </source>
</reference>
<dbReference type="Pfam" id="PF09643">
    <property type="entry name" value="YopX"/>
    <property type="match status" value="1"/>
</dbReference>
<evidence type="ECO:0000313" key="4">
    <source>
        <dbReference type="EMBL" id="AUJ76732.1"/>
    </source>
</evidence>
<accession>A0AAI8HM64</accession>
<sequence>MNIVIRYVFKHRATGNIEIKKYSIGQLEERVSKKLSPCFDSDEYELVERNLYTGREDVKDNSIYQGDVILDLIKNQIGIICYDRHQANFKVVPISMYLANAGNGGWTGYHLRSTVPLEVVGNIYQSPLKGEEQ</sequence>
<evidence type="ECO:0000313" key="3">
    <source>
        <dbReference type="EMBL" id="AUJ76681.1"/>
    </source>
</evidence>
<evidence type="ECO:0000313" key="6">
    <source>
        <dbReference type="EMBL" id="AUJ76834.1"/>
    </source>
</evidence>
<dbReference type="KEGG" id="bsia:CWD84_07345"/>
<name>A0AAI8HM64_9BACI</name>
<evidence type="ECO:0000259" key="1">
    <source>
        <dbReference type="Pfam" id="PF09643"/>
    </source>
</evidence>
<evidence type="ECO:0000313" key="5">
    <source>
        <dbReference type="EMBL" id="AUJ76783.1"/>
    </source>
</evidence>
<protein>
    <recommendedName>
        <fullName evidence="1">YopX protein domain-containing protein</fullName>
    </recommendedName>
</protein>
<dbReference type="KEGG" id="bsia:CWD84_08185"/>
<dbReference type="AlphaFoldDB" id="A0AAI8HM64"/>
<keyword evidence="7" id="KW-1185">Reference proteome</keyword>
<gene>
    <name evidence="2" type="ORF">CWD84_07345</name>
    <name evidence="3" type="ORF">CWD84_07625</name>
    <name evidence="4" type="ORF">CWD84_07905</name>
    <name evidence="5" type="ORF">CWD84_08185</name>
    <name evidence="6" type="ORF">CWD84_08465</name>
</gene>
<dbReference type="Proteomes" id="UP000234366">
    <property type="component" value="Chromosome"/>
</dbReference>
<dbReference type="EMBL" id="CP025001">
    <property type="protein sequence ID" value="AUJ76732.1"/>
    <property type="molecule type" value="Genomic_DNA"/>
</dbReference>
<dbReference type="EMBL" id="CP025001">
    <property type="protein sequence ID" value="AUJ76681.1"/>
    <property type="molecule type" value="Genomic_DNA"/>
</dbReference>
<dbReference type="SUPFAM" id="SSF159006">
    <property type="entry name" value="YopX-like"/>
    <property type="match status" value="1"/>
</dbReference>
<evidence type="ECO:0000313" key="2">
    <source>
        <dbReference type="EMBL" id="AUJ76630.1"/>
    </source>
</evidence>
<dbReference type="EMBL" id="CP025001">
    <property type="protein sequence ID" value="AUJ76630.1"/>
    <property type="molecule type" value="Genomic_DNA"/>
</dbReference>
<proteinExistence type="predicted"/>
<dbReference type="RefSeq" id="WP_101605424.1">
    <property type="nucleotide sequence ID" value="NZ_CP025001.1"/>
</dbReference>
<dbReference type="InterPro" id="IPR023385">
    <property type="entry name" value="YopX-like_C"/>
</dbReference>
<dbReference type="Gene3D" id="2.30.30.290">
    <property type="entry name" value="YopX-like domains"/>
    <property type="match status" value="1"/>
</dbReference>
<dbReference type="EMBL" id="CP025001">
    <property type="protein sequence ID" value="AUJ76783.1"/>
    <property type="molecule type" value="Genomic_DNA"/>
</dbReference>
<evidence type="ECO:0000313" key="7">
    <source>
        <dbReference type="Proteomes" id="UP000234366"/>
    </source>
</evidence>
<organism evidence="3 7">
    <name type="scientific">Bacillus siamensis</name>
    <dbReference type="NCBI Taxonomy" id="659243"/>
    <lineage>
        <taxon>Bacteria</taxon>
        <taxon>Bacillati</taxon>
        <taxon>Bacillota</taxon>
        <taxon>Bacilli</taxon>
        <taxon>Bacillales</taxon>
        <taxon>Bacillaceae</taxon>
        <taxon>Bacillus</taxon>
        <taxon>Bacillus amyloliquefaciens group</taxon>
    </lineage>
</organism>
<dbReference type="KEGG" id="bsia:CWD84_07905"/>
<dbReference type="KEGG" id="bsia:CWD84_08465"/>